<dbReference type="SUPFAM" id="SSF48208">
    <property type="entry name" value="Six-hairpin glycosidases"/>
    <property type="match status" value="1"/>
</dbReference>
<evidence type="ECO:0000256" key="2">
    <source>
        <dbReference type="ARBA" id="ARBA00038358"/>
    </source>
</evidence>
<evidence type="ECO:0000256" key="1">
    <source>
        <dbReference type="ARBA" id="ARBA00022801"/>
    </source>
</evidence>
<dbReference type="Gene3D" id="1.50.10.10">
    <property type="match status" value="1"/>
</dbReference>
<keyword evidence="1 3" id="KW-0378">Hydrolase</keyword>
<dbReference type="GO" id="GO:0052757">
    <property type="term" value="F:chondroitin hydrolase activity"/>
    <property type="evidence" value="ECO:0007669"/>
    <property type="project" value="TreeGrafter"/>
</dbReference>
<evidence type="ECO:0000313" key="4">
    <source>
        <dbReference type="Proteomes" id="UP000289238"/>
    </source>
</evidence>
<organism evidence="3 4">
    <name type="scientific">Leeuwenhoekiella aequorea</name>
    <dbReference type="NCBI Taxonomy" id="283736"/>
    <lineage>
        <taxon>Bacteria</taxon>
        <taxon>Pseudomonadati</taxon>
        <taxon>Bacteroidota</taxon>
        <taxon>Flavobacteriia</taxon>
        <taxon>Flavobacteriales</taxon>
        <taxon>Flavobacteriaceae</taxon>
        <taxon>Leeuwenhoekiella</taxon>
    </lineage>
</organism>
<proteinExistence type="inferred from homology"/>
<evidence type="ECO:0000313" key="3">
    <source>
        <dbReference type="EMBL" id="RXG21198.1"/>
    </source>
</evidence>
<dbReference type="RefSeq" id="WP_128758465.1">
    <property type="nucleotide sequence ID" value="NZ_QOVM01000006.1"/>
</dbReference>
<dbReference type="EMBL" id="QOVM01000006">
    <property type="protein sequence ID" value="RXG21198.1"/>
    <property type="molecule type" value="Genomic_DNA"/>
</dbReference>
<accession>A0A4Q0P4Y1</accession>
<name>A0A4Q0P4Y1_9FLAO</name>
<keyword evidence="4" id="KW-1185">Reference proteome</keyword>
<comment type="caution">
    <text evidence="3">The sequence shown here is derived from an EMBL/GenBank/DDBJ whole genome shotgun (WGS) entry which is preliminary data.</text>
</comment>
<dbReference type="InterPro" id="IPR008928">
    <property type="entry name" value="6-hairpin_glycosidase_sf"/>
</dbReference>
<dbReference type="GO" id="GO:0000272">
    <property type="term" value="P:polysaccharide catabolic process"/>
    <property type="evidence" value="ECO:0007669"/>
    <property type="project" value="TreeGrafter"/>
</dbReference>
<protein>
    <submittedName>
        <fullName evidence="3">Glycosyl hydrolase family 88</fullName>
    </submittedName>
</protein>
<sequence>MRNIFVLWLCLLGILLNSCKQSTTEKPEEPIDNLAFIEEELQFADKQLSGLLTKAKAANKNPRTVEKDSSIYFIDSTSFDWTEGFFPGTCWYLYEATQDTKWKEAAIHFQSLYKDHKDLPAFHDLGFVFNCSYGNGNRIAPNDDYKTILIDAANTLANRYDARVGSIKSWDADKGWQADRNWEYPVIIDNMMNLELLYEASILTSDSTFAQIANAHADKTMANHYRSDYSSYHVVDYDSISGEVRKKETAQGFADSSSWARGQAWGLYGFTLCYKYTNDKKYLDMAENIAAYILNSKELPDDKIPYWDYHTPDKTITPRDVSAAAVTASALIKLNEFTSGKYEEEALEIVKTLATPAYKAELGANKNFLLKHSVGSIPHDNEIDVPLNYADYYYIEALLGLKNCYSKKKQ</sequence>
<reference evidence="3 4" key="1">
    <citation type="submission" date="2018-07" db="EMBL/GenBank/DDBJ databases">
        <title>Leeuwenhoekiella genomics.</title>
        <authorList>
            <person name="Tahon G."/>
            <person name="Willems A."/>
        </authorList>
    </citation>
    <scope>NUCLEOTIDE SEQUENCE [LARGE SCALE GENOMIC DNA]</scope>
    <source>
        <strain evidence="3 4">LMG 22550</strain>
    </source>
</reference>
<dbReference type="InterPro" id="IPR052369">
    <property type="entry name" value="UG_Glycosaminoglycan_Hydrolase"/>
</dbReference>
<gene>
    <name evidence="3" type="ORF">DSM00_2715</name>
</gene>
<dbReference type="OrthoDB" id="428577at2"/>
<dbReference type="InterPro" id="IPR012341">
    <property type="entry name" value="6hp_glycosidase-like_sf"/>
</dbReference>
<dbReference type="PANTHER" id="PTHR36845:SF1">
    <property type="entry name" value="HYDROLASE, PUTATIVE (AFU_ORTHOLOGUE AFUA_7G05090)-RELATED"/>
    <property type="match status" value="1"/>
</dbReference>
<comment type="similarity">
    <text evidence="2">Belongs to the glycosyl hydrolase 88 family.</text>
</comment>
<dbReference type="AlphaFoldDB" id="A0A4Q0P4Y1"/>
<dbReference type="Proteomes" id="UP000289238">
    <property type="component" value="Unassembled WGS sequence"/>
</dbReference>
<dbReference type="PANTHER" id="PTHR36845">
    <property type="entry name" value="HYDROLASE, PUTATIVE (AFU_ORTHOLOGUE AFUA_7G05090)-RELATED"/>
    <property type="match status" value="1"/>
</dbReference>